<protein>
    <recommendedName>
        <fullName evidence="3">Transposase</fullName>
    </recommendedName>
</protein>
<dbReference type="RefSeq" id="WP_109296626.1">
    <property type="nucleotide sequence ID" value="NZ_CP029254.1"/>
</dbReference>
<name>A0ABM6VD94_9ACTN</name>
<gene>
    <name evidence="1" type="ORF">DDQ41_25955</name>
</gene>
<evidence type="ECO:0000313" key="1">
    <source>
        <dbReference type="EMBL" id="AWK11790.1"/>
    </source>
</evidence>
<dbReference type="SUPFAM" id="SSF46689">
    <property type="entry name" value="Homeodomain-like"/>
    <property type="match status" value="1"/>
</dbReference>
<dbReference type="Proteomes" id="UP000245051">
    <property type="component" value="Chromosome"/>
</dbReference>
<sequence>MPVRPHLGENTENYIRRLARANHLKPSVLHSVACGPPNWTGKPRLDRLAVLAGRPADHLQRALTDSSTPRRRTTVTGRYETLPKGIYLLYRAIRQDAENGMSPRRLAERHGVSRRVVRQALTASLPPARQRPNRYRKTPVIASVRHLVNPMISTDMSAKDIWTALMDDHGVSISFSTLNAYVRNQRTGYRSPTPPIC</sequence>
<accession>A0ABM6VD94</accession>
<evidence type="ECO:0008006" key="3">
    <source>
        <dbReference type="Google" id="ProtNLM"/>
    </source>
</evidence>
<evidence type="ECO:0000313" key="2">
    <source>
        <dbReference type="Proteomes" id="UP000245051"/>
    </source>
</evidence>
<organism evidence="1 2">
    <name type="scientific">Streptomyces spongiicola</name>
    <dbReference type="NCBI Taxonomy" id="1690221"/>
    <lineage>
        <taxon>Bacteria</taxon>
        <taxon>Bacillati</taxon>
        <taxon>Actinomycetota</taxon>
        <taxon>Actinomycetes</taxon>
        <taxon>Kitasatosporales</taxon>
        <taxon>Streptomycetaceae</taxon>
        <taxon>Streptomyces</taxon>
    </lineage>
</organism>
<proteinExistence type="predicted"/>
<dbReference type="InterPro" id="IPR009057">
    <property type="entry name" value="Homeodomain-like_sf"/>
</dbReference>
<dbReference type="EMBL" id="CP029254">
    <property type="protein sequence ID" value="AWK11790.1"/>
    <property type="molecule type" value="Genomic_DNA"/>
</dbReference>
<keyword evidence="2" id="KW-1185">Reference proteome</keyword>
<reference evidence="1 2" key="1">
    <citation type="submission" date="2018-05" db="EMBL/GenBank/DDBJ databases">
        <title>Complete genome sequence of the Type Strain of Streptomyces spongiicola HNM0071, the producer of staurosporine.</title>
        <authorList>
            <person name="Zhou S."/>
            <person name="Huang X."/>
        </authorList>
    </citation>
    <scope>NUCLEOTIDE SEQUENCE [LARGE SCALE GENOMIC DNA]</scope>
    <source>
        <strain evidence="1 2">HNM0071</strain>
    </source>
</reference>